<evidence type="ECO:0000313" key="4">
    <source>
        <dbReference type="EMBL" id="MBB6217024.1"/>
    </source>
</evidence>
<sequence>MKKIYILILAIGMIFSACSPTVEPQQKPTTPQQGATKQQQNKKVQDQDRETQESSIFEVGEVRNCRITTESAPVKAGAGNNFNTVATLNRDDVVKVLDQVGSWYVIQLDNNQVGAIEGTNATPIVKEGENKELPKAQQPQTIKQNQTNQLPKQAAQQPQQNQRTQNNVQATPNATTAKLGSQEQQMVDLVNRERTKNGLSALTVDSEVARVAGIKAQDMVDKDYFSHYSPTYGSPFDMMKNFGIEYLTAGENLAGNSSVEKAHEALMNSSGHRQNILSPDFTHIGIGVRPSEKYGYIYTQMFIGKRK</sequence>
<feature type="compositionally biased region" description="Basic and acidic residues" evidence="1">
    <location>
        <begin position="43"/>
        <end position="52"/>
    </location>
</feature>
<evidence type="ECO:0000313" key="5">
    <source>
        <dbReference type="Proteomes" id="UP000579281"/>
    </source>
</evidence>
<dbReference type="Proteomes" id="UP000579281">
    <property type="component" value="Unassembled WGS sequence"/>
</dbReference>
<organism evidence="4 5">
    <name type="scientific">Anaerosolibacter carboniphilus</name>
    <dbReference type="NCBI Taxonomy" id="1417629"/>
    <lineage>
        <taxon>Bacteria</taxon>
        <taxon>Bacillati</taxon>
        <taxon>Bacillota</taxon>
        <taxon>Clostridia</taxon>
        <taxon>Peptostreptococcales</taxon>
        <taxon>Thermotaleaceae</taxon>
        <taxon>Anaerosolibacter</taxon>
    </lineage>
</organism>
<dbReference type="Pfam" id="PF00188">
    <property type="entry name" value="CAP"/>
    <property type="match status" value="1"/>
</dbReference>
<feature type="region of interest" description="Disordered" evidence="1">
    <location>
        <begin position="21"/>
        <end position="55"/>
    </location>
</feature>
<feature type="chain" id="PRO_5039236496" evidence="2">
    <location>
        <begin position="20"/>
        <end position="307"/>
    </location>
</feature>
<dbReference type="AlphaFoldDB" id="A0A841KTJ3"/>
<comment type="caution">
    <text evidence="4">The sequence shown here is derived from an EMBL/GenBank/DDBJ whole genome shotgun (WGS) entry which is preliminary data.</text>
</comment>
<name>A0A841KTJ3_9FIRM</name>
<dbReference type="InterPro" id="IPR014044">
    <property type="entry name" value="CAP_dom"/>
</dbReference>
<dbReference type="RefSeq" id="WP_184311543.1">
    <property type="nucleotide sequence ID" value="NZ_JACHEN010000019.1"/>
</dbReference>
<dbReference type="PROSITE" id="PS51257">
    <property type="entry name" value="PROKAR_LIPOPROTEIN"/>
    <property type="match status" value="1"/>
</dbReference>
<dbReference type="InterPro" id="IPR014258">
    <property type="entry name" value="CAP_domain_YkwD-like"/>
</dbReference>
<dbReference type="CDD" id="cd05379">
    <property type="entry name" value="CAP_bacterial"/>
    <property type="match status" value="1"/>
</dbReference>
<protein>
    <submittedName>
        <fullName evidence="4">Putative YkwD family protein</fullName>
    </submittedName>
</protein>
<evidence type="ECO:0000256" key="1">
    <source>
        <dbReference type="SAM" id="MobiDB-lite"/>
    </source>
</evidence>
<feature type="compositionally biased region" description="Low complexity" evidence="1">
    <location>
        <begin position="153"/>
        <end position="168"/>
    </location>
</feature>
<dbReference type="PANTHER" id="PTHR31157:SF1">
    <property type="entry name" value="SCP DOMAIN-CONTAINING PROTEIN"/>
    <property type="match status" value="1"/>
</dbReference>
<feature type="compositionally biased region" description="Polar residues" evidence="1">
    <location>
        <begin position="137"/>
        <end position="151"/>
    </location>
</feature>
<dbReference type="Gene3D" id="3.40.33.10">
    <property type="entry name" value="CAP"/>
    <property type="match status" value="1"/>
</dbReference>
<dbReference type="EMBL" id="JACHEN010000019">
    <property type="protein sequence ID" value="MBB6217024.1"/>
    <property type="molecule type" value="Genomic_DNA"/>
</dbReference>
<feature type="region of interest" description="Disordered" evidence="1">
    <location>
        <begin position="124"/>
        <end position="168"/>
    </location>
</feature>
<dbReference type="InterPro" id="IPR035940">
    <property type="entry name" value="CAP_sf"/>
</dbReference>
<feature type="compositionally biased region" description="Polar residues" evidence="1">
    <location>
        <begin position="21"/>
        <end position="36"/>
    </location>
</feature>
<accession>A0A841KTJ3</accession>
<keyword evidence="2" id="KW-0732">Signal</keyword>
<gene>
    <name evidence="4" type="ORF">HNQ80_003129</name>
</gene>
<dbReference type="PANTHER" id="PTHR31157">
    <property type="entry name" value="SCP DOMAIN-CONTAINING PROTEIN"/>
    <property type="match status" value="1"/>
</dbReference>
<feature type="domain" description="SCP" evidence="3">
    <location>
        <begin position="187"/>
        <end position="302"/>
    </location>
</feature>
<feature type="signal peptide" evidence="2">
    <location>
        <begin position="1"/>
        <end position="19"/>
    </location>
</feature>
<dbReference type="SUPFAM" id="SSF55797">
    <property type="entry name" value="PR-1-like"/>
    <property type="match status" value="1"/>
</dbReference>
<evidence type="ECO:0000256" key="2">
    <source>
        <dbReference type="SAM" id="SignalP"/>
    </source>
</evidence>
<dbReference type="NCBIfam" id="TIGR02909">
    <property type="entry name" value="spore_YkwD"/>
    <property type="match status" value="1"/>
</dbReference>
<evidence type="ECO:0000259" key="3">
    <source>
        <dbReference type="Pfam" id="PF00188"/>
    </source>
</evidence>
<proteinExistence type="predicted"/>
<keyword evidence="5" id="KW-1185">Reference proteome</keyword>
<reference evidence="4 5" key="1">
    <citation type="submission" date="2020-08" db="EMBL/GenBank/DDBJ databases">
        <title>Genomic Encyclopedia of Type Strains, Phase IV (KMG-IV): sequencing the most valuable type-strain genomes for metagenomic binning, comparative biology and taxonomic classification.</title>
        <authorList>
            <person name="Goeker M."/>
        </authorList>
    </citation>
    <scope>NUCLEOTIDE SEQUENCE [LARGE SCALE GENOMIC DNA]</scope>
    <source>
        <strain evidence="4 5">DSM 103526</strain>
    </source>
</reference>